<dbReference type="SUPFAM" id="SSF51905">
    <property type="entry name" value="FAD/NAD(P)-binding domain"/>
    <property type="match status" value="2"/>
</dbReference>
<evidence type="ECO:0000256" key="2">
    <source>
        <dbReference type="ARBA" id="ARBA00022630"/>
    </source>
</evidence>
<keyword evidence="3" id="KW-0274">FAD</keyword>
<evidence type="ECO:0000313" key="6">
    <source>
        <dbReference type="EMBL" id="WRO21562.1"/>
    </source>
</evidence>
<dbReference type="GO" id="GO:0016491">
    <property type="term" value="F:oxidoreductase activity"/>
    <property type="evidence" value="ECO:0007669"/>
    <property type="project" value="InterPro"/>
</dbReference>
<dbReference type="Gene3D" id="3.30.390.30">
    <property type="match status" value="1"/>
</dbReference>
<evidence type="ECO:0000259" key="4">
    <source>
        <dbReference type="Pfam" id="PF07992"/>
    </source>
</evidence>
<organism evidence="6 7">
    <name type="scientific">Metallumcola ferriviriculae</name>
    <dbReference type="NCBI Taxonomy" id="3039180"/>
    <lineage>
        <taxon>Bacteria</taxon>
        <taxon>Bacillati</taxon>
        <taxon>Bacillota</taxon>
        <taxon>Clostridia</taxon>
        <taxon>Neomoorellales</taxon>
        <taxon>Desulfitibacteraceae</taxon>
        <taxon>Metallumcola</taxon>
    </lineage>
</organism>
<dbReference type="PRINTS" id="PR00411">
    <property type="entry name" value="PNDRDTASEI"/>
</dbReference>
<protein>
    <submittedName>
        <fullName evidence="6">FAD-dependent oxidoreductase</fullName>
    </submittedName>
</protein>
<feature type="domain" description="FAD/NAD(P)-binding" evidence="4">
    <location>
        <begin position="2"/>
        <end position="302"/>
    </location>
</feature>
<evidence type="ECO:0000256" key="3">
    <source>
        <dbReference type="ARBA" id="ARBA00022827"/>
    </source>
</evidence>
<dbReference type="InterPro" id="IPR050260">
    <property type="entry name" value="FAD-bd_OxRdtase"/>
</dbReference>
<evidence type="ECO:0000313" key="7">
    <source>
        <dbReference type="Proteomes" id="UP001329915"/>
    </source>
</evidence>
<dbReference type="InterPro" id="IPR023753">
    <property type="entry name" value="FAD/NAD-binding_dom"/>
</dbReference>
<name>A0AAU0UN11_9FIRM</name>
<dbReference type="InterPro" id="IPR036188">
    <property type="entry name" value="FAD/NAD-bd_sf"/>
</dbReference>
<reference evidence="6 7" key="1">
    <citation type="submission" date="2023-04" db="EMBL/GenBank/DDBJ databases">
        <authorList>
            <person name="Hsu D."/>
        </authorList>
    </citation>
    <scope>NUCLEOTIDE SEQUENCE [LARGE SCALE GENOMIC DNA]</scope>
    <source>
        <strain evidence="6 7">MK1</strain>
    </source>
</reference>
<dbReference type="PANTHER" id="PTHR43429">
    <property type="entry name" value="PYRIDINE NUCLEOTIDE-DISULFIDE OXIDOREDUCTASE DOMAIN-CONTAINING"/>
    <property type="match status" value="1"/>
</dbReference>
<accession>A0AAU0UN11</accession>
<dbReference type="AlphaFoldDB" id="A0AAU0UN11"/>
<dbReference type="PANTHER" id="PTHR43429:SF3">
    <property type="entry name" value="NITRITE REDUCTASE [NAD(P)H]"/>
    <property type="match status" value="1"/>
</dbReference>
<dbReference type="Pfam" id="PF18267">
    <property type="entry name" value="Rubredoxin_C"/>
    <property type="match status" value="1"/>
</dbReference>
<dbReference type="Pfam" id="PF07992">
    <property type="entry name" value="Pyr_redox_2"/>
    <property type="match status" value="1"/>
</dbReference>
<dbReference type="PRINTS" id="PR00368">
    <property type="entry name" value="FADPNR"/>
</dbReference>
<keyword evidence="7" id="KW-1185">Reference proteome</keyword>
<sequence>MAYVIIGNSAAGIAAAEGIRQQDKSKSIAIISDEPHAAYSRCLTSYYLGGEVTEAGMQLRQDGFYTNMGIDLRAGQKVTCIDPDSKKVVMEGGMKIAYDKLLIAAGASPKVPDLPGLSSSGIFTLRTLADAKRIAQAADKGNKAVILGGGLVSLKTAAALRHRGTDVTVLVSSNRVMSRTLGETAAKMVEEQLGDLGVTVITRSSVKAVEADASGNVSGVKLENGELFPADFVVVGKGVRPNTGILEQAGLVTAAGQPVSVNRYQETRLEGVYAAGDVALTYDILEERYVYNAIWPNAVEQGKIAGANMAGAAKVYGGSISMNAAVFGGMSIIAAGIGQPQQSGFRVFEERNSKQRSYQQLVVAENRLAGYTLIGDTARAGLYTALIKSRQVFKSVDKLVHCCNRSYVTLSSYG</sequence>
<dbReference type="InterPro" id="IPR016156">
    <property type="entry name" value="FAD/NAD-linked_Rdtase_dimer_sf"/>
</dbReference>
<gene>
    <name evidence="6" type="ORF">MFMK1_001372</name>
</gene>
<evidence type="ECO:0000259" key="5">
    <source>
        <dbReference type="Pfam" id="PF18267"/>
    </source>
</evidence>
<dbReference type="Gene3D" id="3.50.50.60">
    <property type="entry name" value="FAD/NAD(P)-binding domain"/>
    <property type="match status" value="2"/>
</dbReference>
<dbReference type="Proteomes" id="UP001329915">
    <property type="component" value="Chromosome"/>
</dbReference>
<dbReference type="KEGG" id="dbc:MFMK1_001372"/>
<keyword evidence="2" id="KW-0285">Flavoprotein</keyword>
<dbReference type="EMBL" id="CP121694">
    <property type="protein sequence ID" value="WRO21562.1"/>
    <property type="molecule type" value="Genomic_DNA"/>
</dbReference>
<dbReference type="RefSeq" id="WP_366924399.1">
    <property type="nucleotide sequence ID" value="NZ_CP121694.1"/>
</dbReference>
<feature type="domain" description="NADH-rubredoxin oxidoreductase C-terminal" evidence="5">
    <location>
        <begin position="329"/>
        <end position="390"/>
    </location>
</feature>
<evidence type="ECO:0000256" key="1">
    <source>
        <dbReference type="ARBA" id="ARBA00001974"/>
    </source>
</evidence>
<proteinExistence type="predicted"/>
<dbReference type="InterPro" id="IPR041575">
    <property type="entry name" value="Rubredoxin_C"/>
</dbReference>
<comment type="cofactor">
    <cofactor evidence="1">
        <name>FAD</name>
        <dbReference type="ChEBI" id="CHEBI:57692"/>
    </cofactor>
</comment>